<dbReference type="Proteomes" id="UP000232722">
    <property type="component" value="Unassembled WGS sequence"/>
</dbReference>
<dbReference type="EMBL" id="LLXJ01003072">
    <property type="protein sequence ID" value="PKB97623.1"/>
    <property type="molecule type" value="Genomic_DNA"/>
</dbReference>
<name>A0A2N0NSR9_9GLOM</name>
<sequence>MPGNRPTKHPEKNVKNDNISNPSATEPEDSLFGDAIHDLIGNSDKTQTEKTNDPNSSKTKCPHQNSANSPRQNSSASSVTDPRGTNSMQHTDKKAFTDFQATDEIVLKYDFTDSRKHTTYKAATMLHGLEFVE</sequence>
<gene>
    <name evidence="2" type="ORF">RhiirA5_432778</name>
</gene>
<accession>A0A2N0NSR9</accession>
<feature type="compositionally biased region" description="Polar residues" evidence="1">
    <location>
        <begin position="53"/>
        <end position="89"/>
    </location>
</feature>
<protein>
    <submittedName>
        <fullName evidence="2">Uncharacterized protein</fullName>
    </submittedName>
</protein>
<evidence type="ECO:0000256" key="1">
    <source>
        <dbReference type="SAM" id="MobiDB-lite"/>
    </source>
</evidence>
<organism evidence="2 3">
    <name type="scientific">Rhizophagus irregularis</name>
    <dbReference type="NCBI Taxonomy" id="588596"/>
    <lineage>
        <taxon>Eukaryota</taxon>
        <taxon>Fungi</taxon>
        <taxon>Fungi incertae sedis</taxon>
        <taxon>Mucoromycota</taxon>
        <taxon>Glomeromycotina</taxon>
        <taxon>Glomeromycetes</taxon>
        <taxon>Glomerales</taxon>
        <taxon>Glomeraceae</taxon>
        <taxon>Rhizophagus</taxon>
    </lineage>
</organism>
<comment type="caution">
    <text evidence="2">The sequence shown here is derived from an EMBL/GenBank/DDBJ whole genome shotgun (WGS) entry which is preliminary data.</text>
</comment>
<evidence type="ECO:0000313" key="2">
    <source>
        <dbReference type="EMBL" id="PKB97623.1"/>
    </source>
</evidence>
<dbReference type="AlphaFoldDB" id="A0A2N0NSR9"/>
<proteinExistence type="predicted"/>
<feature type="region of interest" description="Disordered" evidence="1">
    <location>
        <begin position="1"/>
        <end position="95"/>
    </location>
</feature>
<reference evidence="2 3" key="1">
    <citation type="submission" date="2016-04" db="EMBL/GenBank/DDBJ databases">
        <title>Genome analyses suggest a sexual origin of heterokaryosis in a supposedly ancient asexual fungus.</title>
        <authorList>
            <person name="Ropars J."/>
            <person name="Sedzielewska K."/>
            <person name="Noel J."/>
            <person name="Charron P."/>
            <person name="Farinelli L."/>
            <person name="Marton T."/>
            <person name="Kruger M."/>
            <person name="Pelin A."/>
            <person name="Brachmann A."/>
            <person name="Corradi N."/>
        </authorList>
    </citation>
    <scope>NUCLEOTIDE SEQUENCE [LARGE SCALE GENOMIC DNA]</scope>
    <source>
        <strain evidence="2 3">A5</strain>
    </source>
</reference>
<reference evidence="2 3" key="2">
    <citation type="submission" date="2017-09" db="EMBL/GenBank/DDBJ databases">
        <title>Extensive intraspecific genome diversity in a model arbuscular mycorrhizal fungus.</title>
        <authorList>
            <person name="Chen E.C."/>
            <person name="Morin E."/>
            <person name="Beaudet D."/>
            <person name="Noel J."/>
            <person name="Ndikumana S."/>
            <person name="Charron P."/>
            <person name="St-Onge C."/>
            <person name="Giorgi J."/>
            <person name="Grigoriev I.V."/>
            <person name="Roux C."/>
            <person name="Martin F.M."/>
            <person name="Corradi N."/>
        </authorList>
    </citation>
    <scope>NUCLEOTIDE SEQUENCE [LARGE SCALE GENOMIC DNA]</scope>
    <source>
        <strain evidence="2 3">A5</strain>
    </source>
</reference>
<evidence type="ECO:0000313" key="3">
    <source>
        <dbReference type="Proteomes" id="UP000232722"/>
    </source>
</evidence>
<dbReference type="VEuPathDB" id="FungiDB:RhiirFUN_000147"/>